<evidence type="ECO:0000313" key="2">
    <source>
        <dbReference type="Proteomes" id="UP001519887"/>
    </source>
</evidence>
<evidence type="ECO:0000313" key="1">
    <source>
        <dbReference type="EMBL" id="MBW7460496.1"/>
    </source>
</evidence>
<dbReference type="Proteomes" id="UP001519887">
    <property type="component" value="Unassembled WGS sequence"/>
</dbReference>
<dbReference type="EMBL" id="JAHZIK010002265">
    <property type="protein sequence ID" value="MBW7460496.1"/>
    <property type="molecule type" value="Genomic_DNA"/>
</dbReference>
<organism evidence="1 2">
    <name type="scientific">Paenibacillus sepulcri</name>
    <dbReference type="NCBI Taxonomy" id="359917"/>
    <lineage>
        <taxon>Bacteria</taxon>
        <taxon>Bacillati</taxon>
        <taxon>Bacillota</taxon>
        <taxon>Bacilli</taxon>
        <taxon>Bacillales</taxon>
        <taxon>Paenibacillaceae</taxon>
        <taxon>Paenibacillus</taxon>
    </lineage>
</organism>
<comment type="caution">
    <text evidence="1">The sequence shown here is derived from an EMBL/GenBank/DDBJ whole genome shotgun (WGS) entry which is preliminary data.</text>
</comment>
<accession>A0ABS7CHT0</accession>
<feature type="non-terminal residue" evidence="1">
    <location>
        <position position="61"/>
    </location>
</feature>
<keyword evidence="2" id="KW-1185">Reference proteome</keyword>
<gene>
    <name evidence="1" type="ORF">K0U00_41180</name>
</gene>
<sequence>MRSHSLKMVVVGGVVALVVMFGIDIASSGIERINGPLTTEDAMPVYPDPAAEYEGYSNPAG</sequence>
<name>A0ABS7CHT0_9BACL</name>
<reference evidence="1 2" key="1">
    <citation type="submission" date="2021-07" db="EMBL/GenBank/DDBJ databases">
        <title>Paenibacillus radiodurans sp. nov., isolated from the southeastern edge of Tengger Desert.</title>
        <authorList>
            <person name="Zhang G."/>
        </authorList>
    </citation>
    <scope>NUCLEOTIDE SEQUENCE [LARGE SCALE GENOMIC DNA]</scope>
    <source>
        <strain evidence="1 2">CCM 7311</strain>
    </source>
</reference>
<proteinExistence type="predicted"/>
<protein>
    <submittedName>
        <fullName evidence="1">Uncharacterized protein</fullName>
    </submittedName>
</protein>